<dbReference type="PANTHER" id="PTHR43364:SF18">
    <property type="entry name" value="OXIDOREDUCTASE"/>
    <property type="match status" value="1"/>
</dbReference>
<proteinExistence type="predicted"/>
<dbReference type="InterPro" id="IPR050523">
    <property type="entry name" value="AKR_Detox_Biosynth"/>
</dbReference>
<gene>
    <name evidence="3" type="ORF">EDC26_108126</name>
</gene>
<dbReference type="RefSeq" id="WP_132582960.1">
    <property type="nucleotide sequence ID" value="NZ_SMAJ01000008.1"/>
</dbReference>
<organism evidence="3 4">
    <name type="scientific">Paralcaligenes ureilyticus</name>
    <dbReference type="NCBI Taxonomy" id="627131"/>
    <lineage>
        <taxon>Bacteria</taxon>
        <taxon>Pseudomonadati</taxon>
        <taxon>Pseudomonadota</taxon>
        <taxon>Betaproteobacteria</taxon>
        <taxon>Burkholderiales</taxon>
        <taxon>Alcaligenaceae</taxon>
        <taxon>Paralcaligenes</taxon>
    </lineage>
</organism>
<evidence type="ECO:0000256" key="1">
    <source>
        <dbReference type="ARBA" id="ARBA00023002"/>
    </source>
</evidence>
<evidence type="ECO:0000313" key="3">
    <source>
        <dbReference type="EMBL" id="TCT06390.1"/>
    </source>
</evidence>
<dbReference type="CDD" id="cd19091">
    <property type="entry name" value="AKR_PsAKR"/>
    <property type="match status" value="1"/>
</dbReference>
<dbReference type="InterPro" id="IPR023210">
    <property type="entry name" value="NADP_OxRdtase_dom"/>
</dbReference>
<accession>A0A4R3M067</accession>
<dbReference type="AlphaFoldDB" id="A0A4R3M067"/>
<dbReference type="SUPFAM" id="SSF51430">
    <property type="entry name" value="NAD(P)-linked oxidoreductase"/>
    <property type="match status" value="1"/>
</dbReference>
<sequence length="349" mass="38085">MRYKKLGSTGLFVSELCLGTMTFGGDEGIWSHIGNLQQAEANQLVARSLEAGINFIDTADIYSGGRSEIITGQALKDLQVPRENVVIATKVFGETGTKNANSRGMSRYHIMGGLKASLKRLQLDHIDLYQIHGFDPATPIEEAVRALDNLVQQGHVRYVGVSNWAAWQIMKALGISERLGLARFESLQAYYTIAGRDLEREVIPLLNSEGVGLLVWSPLAGGLLSGKYGRDIKTEEGSRRTTFDFPPVNLERAYDCIDVMRPIAQAKGVSVARIALAWLLHQKTVTSVIVGAKRLAQLDDNIAATDIVLNGEELAALDKVGALPSEYPGWMLERLGEYRRGQMAGSAGV</sequence>
<dbReference type="GO" id="GO:0005829">
    <property type="term" value="C:cytosol"/>
    <property type="evidence" value="ECO:0007669"/>
    <property type="project" value="UniProtKB-ARBA"/>
</dbReference>
<name>A0A4R3M067_9BURK</name>
<dbReference type="GO" id="GO:0016491">
    <property type="term" value="F:oxidoreductase activity"/>
    <property type="evidence" value="ECO:0007669"/>
    <property type="project" value="UniProtKB-KW"/>
</dbReference>
<dbReference type="InterPro" id="IPR036812">
    <property type="entry name" value="NAD(P)_OxRdtase_dom_sf"/>
</dbReference>
<reference evidence="3 4" key="1">
    <citation type="submission" date="2019-03" db="EMBL/GenBank/DDBJ databases">
        <title>Genomic Encyclopedia of Type Strains, Phase IV (KMG-IV): sequencing the most valuable type-strain genomes for metagenomic binning, comparative biology and taxonomic classification.</title>
        <authorList>
            <person name="Goeker M."/>
        </authorList>
    </citation>
    <scope>NUCLEOTIDE SEQUENCE [LARGE SCALE GENOMIC DNA]</scope>
    <source>
        <strain evidence="3 4">DSM 24591</strain>
    </source>
</reference>
<dbReference type="Pfam" id="PF00248">
    <property type="entry name" value="Aldo_ket_red"/>
    <property type="match status" value="1"/>
</dbReference>
<keyword evidence="1" id="KW-0560">Oxidoreductase</keyword>
<evidence type="ECO:0000259" key="2">
    <source>
        <dbReference type="Pfam" id="PF00248"/>
    </source>
</evidence>
<dbReference type="Proteomes" id="UP000295525">
    <property type="component" value="Unassembled WGS sequence"/>
</dbReference>
<comment type="caution">
    <text evidence="3">The sequence shown here is derived from an EMBL/GenBank/DDBJ whole genome shotgun (WGS) entry which is preliminary data.</text>
</comment>
<dbReference type="OrthoDB" id="5488419at2"/>
<feature type="domain" description="NADP-dependent oxidoreductase" evidence="2">
    <location>
        <begin position="15"/>
        <end position="320"/>
    </location>
</feature>
<dbReference type="EMBL" id="SMAJ01000008">
    <property type="protein sequence ID" value="TCT06390.1"/>
    <property type="molecule type" value="Genomic_DNA"/>
</dbReference>
<dbReference type="Gene3D" id="3.20.20.100">
    <property type="entry name" value="NADP-dependent oxidoreductase domain"/>
    <property type="match status" value="1"/>
</dbReference>
<dbReference type="PANTHER" id="PTHR43364">
    <property type="entry name" value="NADH-SPECIFIC METHYLGLYOXAL REDUCTASE-RELATED"/>
    <property type="match status" value="1"/>
</dbReference>
<keyword evidence="4" id="KW-1185">Reference proteome</keyword>
<evidence type="ECO:0000313" key="4">
    <source>
        <dbReference type="Proteomes" id="UP000295525"/>
    </source>
</evidence>
<protein>
    <submittedName>
        <fullName evidence="3">Aryl-alcohol dehydrogenase-like predicted oxidoreductase</fullName>
    </submittedName>
</protein>
<dbReference type="FunFam" id="3.20.20.100:FF:000004">
    <property type="entry name" value="Oxidoreductase, aldo/keto reductase"/>
    <property type="match status" value="1"/>
</dbReference>